<proteinExistence type="predicted"/>
<gene>
    <name evidence="5" type="ORF">OTK00_000616</name>
</gene>
<dbReference type="SUPFAM" id="SSF48452">
    <property type="entry name" value="TPR-like"/>
    <property type="match status" value="1"/>
</dbReference>
<keyword evidence="1" id="KW-0677">Repeat</keyword>
<dbReference type="PANTHER" id="PTHR45586:SF1">
    <property type="entry name" value="LIPOPOLYSACCHARIDE ASSEMBLY PROTEIN B"/>
    <property type="match status" value="1"/>
</dbReference>
<reference evidence="5" key="1">
    <citation type="submission" date="2022-12" db="EMBL/GenBank/DDBJ databases">
        <authorList>
            <person name="Bing R.G."/>
            <person name="Willard D.J."/>
            <person name="Manesh M.J.H."/>
            <person name="Laemthong T."/>
            <person name="Crosby J.R."/>
            <person name="Kelly R.M."/>
        </authorList>
    </citation>
    <scope>NUCLEOTIDE SEQUENCE</scope>
    <source>
        <strain evidence="5">DSM 8990</strain>
    </source>
</reference>
<dbReference type="InterPro" id="IPR019734">
    <property type="entry name" value="TPR_rpt"/>
</dbReference>
<keyword evidence="2 3" id="KW-0802">TPR repeat</keyword>
<feature type="repeat" description="TPR" evidence="3">
    <location>
        <begin position="13"/>
        <end position="46"/>
    </location>
</feature>
<dbReference type="SMART" id="SM00028">
    <property type="entry name" value="TPR"/>
    <property type="match status" value="4"/>
</dbReference>
<dbReference type="PANTHER" id="PTHR45586">
    <property type="entry name" value="TPR REPEAT-CONTAINING PROTEIN PA4667"/>
    <property type="match status" value="1"/>
</dbReference>
<name>A0ABY7BRY1_9FIRM</name>
<evidence type="ECO:0000256" key="1">
    <source>
        <dbReference type="ARBA" id="ARBA00022737"/>
    </source>
</evidence>
<evidence type="ECO:0000256" key="3">
    <source>
        <dbReference type="PROSITE-ProRule" id="PRU00339"/>
    </source>
</evidence>
<dbReference type="Pfam" id="PF13174">
    <property type="entry name" value="TPR_6"/>
    <property type="match status" value="1"/>
</dbReference>
<dbReference type="Gene3D" id="1.25.40.10">
    <property type="entry name" value="Tetratricopeptide repeat domain"/>
    <property type="match status" value="2"/>
</dbReference>
<evidence type="ECO:0000256" key="2">
    <source>
        <dbReference type="ARBA" id="ARBA00022803"/>
    </source>
</evidence>
<keyword evidence="4" id="KW-0175">Coiled coil</keyword>
<dbReference type="PROSITE" id="PS50005">
    <property type="entry name" value="TPR"/>
    <property type="match status" value="2"/>
</dbReference>
<dbReference type="RefSeq" id="WP_045170275.1">
    <property type="nucleotide sequence ID" value="NZ_CP113865.1"/>
</dbReference>
<keyword evidence="6" id="KW-1185">Reference proteome</keyword>
<dbReference type="InterPro" id="IPR011990">
    <property type="entry name" value="TPR-like_helical_dom_sf"/>
</dbReference>
<protein>
    <submittedName>
        <fullName evidence="5">Tetratricopeptide repeat protein</fullName>
    </submittedName>
</protein>
<feature type="coiled-coil region" evidence="4">
    <location>
        <begin position="117"/>
        <end position="146"/>
    </location>
</feature>
<dbReference type="Pfam" id="PF13181">
    <property type="entry name" value="TPR_8"/>
    <property type="match status" value="1"/>
</dbReference>
<evidence type="ECO:0000256" key="4">
    <source>
        <dbReference type="SAM" id="Coils"/>
    </source>
</evidence>
<dbReference type="InterPro" id="IPR051012">
    <property type="entry name" value="CellSynth/LPSAsmb/PSIAsmb"/>
</dbReference>
<accession>A0ABY7BRY1</accession>
<dbReference type="Proteomes" id="UP001164909">
    <property type="component" value="Chromosome"/>
</dbReference>
<evidence type="ECO:0000313" key="5">
    <source>
        <dbReference type="EMBL" id="WAM34416.1"/>
    </source>
</evidence>
<dbReference type="Pfam" id="PF13414">
    <property type="entry name" value="TPR_11"/>
    <property type="match status" value="1"/>
</dbReference>
<evidence type="ECO:0000313" key="6">
    <source>
        <dbReference type="Proteomes" id="UP001164909"/>
    </source>
</evidence>
<organism evidence="5 6">
    <name type="scientific">Caldicellulosiruptor morganii</name>
    <dbReference type="NCBI Taxonomy" id="1387555"/>
    <lineage>
        <taxon>Bacteria</taxon>
        <taxon>Bacillati</taxon>
        <taxon>Bacillota</taxon>
        <taxon>Bacillota incertae sedis</taxon>
        <taxon>Caldicellulosiruptorales</taxon>
        <taxon>Caldicellulosiruptoraceae</taxon>
        <taxon>Caldicellulosiruptor</taxon>
    </lineage>
</organism>
<dbReference type="EMBL" id="CP113865">
    <property type="protein sequence ID" value="WAM34416.1"/>
    <property type="molecule type" value="Genomic_DNA"/>
</dbReference>
<feature type="repeat" description="TPR" evidence="3">
    <location>
        <begin position="177"/>
        <end position="210"/>
    </location>
</feature>
<sequence>MVKGKVVNLHPTSSRFFRMGIKHYEKGEIDIAIERLKRALELDSKNIEIKFNLAGLLAQIGDFENSNRLLQELAHDNPEFYDSLFGLGCNFFEMGKLREAKHFLKRYLQLSNNMEFKEAAEDLLDFIETQQEFEKEQKEMEKLTKLLERGNFLLENGRYGDAIKYFKMILSKDNTIFAARNNLSLAYFYMGEIEKAIQEAKKVLEVDKYNVYANCNLAFFYSTAGKTKELRKQLKIILELKTYDNKDRIKVLDTLIKLNQHDAIVERAAELFEITKEPYFKHIQAIALYNTKRYIKAKKIWMELKKKFDMPEIRIDYFIKKVENVIKTFKKDTVDYFETGYTGSSQLEEKEFKNQLQKHINFYFSQTFEENSNRIMDIIQQNVLLSEEDKNGIYKLLNALPLEKQRLNLTAIAAVVYYVYTKHFAKRKVKQKDIARQFGISQTVFSKWFKEFRELLLGEET</sequence>